<feature type="compositionally biased region" description="Acidic residues" evidence="4">
    <location>
        <begin position="11"/>
        <end position="21"/>
    </location>
</feature>
<organism evidence="6 7">
    <name type="scientific">Pseudomonas turukhanskensis</name>
    <dbReference type="NCBI Taxonomy" id="1806536"/>
    <lineage>
        <taxon>Bacteria</taxon>
        <taxon>Pseudomonadati</taxon>
        <taxon>Pseudomonadota</taxon>
        <taxon>Gammaproteobacteria</taxon>
        <taxon>Pseudomonadales</taxon>
        <taxon>Pseudomonadaceae</taxon>
        <taxon>Pseudomonas</taxon>
    </lineage>
</organism>
<dbReference type="InterPro" id="IPR009061">
    <property type="entry name" value="DNA-bd_dom_put_sf"/>
</dbReference>
<reference evidence="6" key="1">
    <citation type="journal article" date="2014" name="Int. J. Syst. Evol. Microbiol.">
        <title>Complete genome sequence of Corynebacterium casei LMG S-19264T (=DSM 44701T), isolated from a smear-ripened cheese.</title>
        <authorList>
            <consortium name="US DOE Joint Genome Institute (JGI-PGF)"/>
            <person name="Walter F."/>
            <person name="Albersmeier A."/>
            <person name="Kalinowski J."/>
            <person name="Ruckert C."/>
        </authorList>
    </citation>
    <scope>NUCLEOTIDE SEQUENCE</scope>
    <source>
        <strain evidence="6">VKM B-2935</strain>
    </source>
</reference>
<dbReference type="SUPFAM" id="SSF46955">
    <property type="entry name" value="Putative DNA-binding domain"/>
    <property type="match status" value="1"/>
</dbReference>
<reference evidence="6" key="2">
    <citation type="submission" date="2023-01" db="EMBL/GenBank/DDBJ databases">
        <authorList>
            <person name="Sun Q."/>
            <person name="Evtushenko L."/>
        </authorList>
    </citation>
    <scope>NUCLEOTIDE SEQUENCE</scope>
    <source>
        <strain evidence="6">VKM B-2935</strain>
    </source>
</reference>
<sequence length="328" mass="36407">MSKHSVQPDAPEADEPEDSTDAELQAALANNLLPIREVSRITGVNPVTLRAWERRYGLIVPQRTAKGHRLYTEDHIARIQAILTWLNRGVAVSQVKALLKTAALPNAQVDSDGWSNARAAMLGAISEQAERRLDDAFKRVEKLYPPKLLCEQLLLPLLAELEQRWQGQFGARLEQVFFYSWLRSKLGSRIYLNNRQLGGAPLLLVNLSDLPMEPALWLSAWLLSSADCAVEVFDWPLPPLELALAIEHIKPRATLLYSGQALAGAQLPKLLADSSCPRLLVGPTVRIHQADLLALQTQLNGLHLADDPLRALETLQQLDLLGQHKAKP</sequence>
<gene>
    <name evidence="6" type="ORF">GCM10017655_23090</name>
</gene>
<dbReference type="PROSITE" id="PS50937">
    <property type="entry name" value="HTH_MERR_2"/>
    <property type="match status" value="1"/>
</dbReference>
<dbReference type="EMBL" id="BSFN01000005">
    <property type="protein sequence ID" value="GLK89247.1"/>
    <property type="molecule type" value="Genomic_DNA"/>
</dbReference>
<dbReference type="GO" id="GO:0003700">
    <property type="term" value="F:DNA-binding transcription factor activity"/>
    <property type="evidence" value="ECO:0007669"/>
    <property type="project" value="InterPro"/>
</dbReference>
<comment type="caution">
    <text evidence="6">The sequence shown here is derived from an EMBL/GenBank/DDBJ whole genome shotgun (WGS) entry which is preliminary data.</text>
</comment>
<name>A0A9W6NFW6_9PSED</name>
<evidence type="ECO:0000256" key="2">
    <source>
        <dbReference type="ARBA" id="ARBA00023125"/>
    </source>
</evidence>
<dbReference type="AlphaFoldDB" id="A0A9W6NFW6"/>
<feature type="domain" description="HTH merR-type" evidence="5">
    <location>
        <begin position="32"/>
        <end position="101"/>
    </location>
</feature>
<evidence type="ECO:0000313" key="7">
    <source>
        <dbReference type="Proteomes" id="UP001143328"/>
    </source>
</evidence>
<accession>A0A9W6NFW6</accession>
<keyword evidence="3" id="KW-0804">Transcription</keyword>
<dbReference type="GO" id="GO:0003677">
    <property type="term" value="F:DNA binding"/>
    <property type="evidence" value="ECO:0007669"/>
    <property type="project" value="UniProtKB-KW"/>
</dbReference>
<dbReference type="PANTHER" id="PTHR30204:SF67">
    <property type="entry name" value="HTH-TYPE TRANSCRIPTIONAL REGULATOR MLRA-RELATED"/>
    <property type="match status" value="1"/>
</dbReference>
<dbReference type="SMART" id="SM00422">
    <property type="entry name" value="HTH_MERR"/>
    <property type="match status" value="1"/>
</dbReference>
<evidence type="ECO:0000313" key="6">
    <source>
        <dbReference type="EMBL" id="GLK89247.1"/>
    </source>
</evidence>
<dbReference type="Gene3D" id="1.10.1660.10">
    <property type="match status" value="1"/>
</dbReference>
<proteinExistence type="predicted"/>
<evidence type="ECO:0000259" key="5">
    <source>
        <dbReference type="PROSITE" id="PS50937"/>
    </source>
</evidence>
<evidence type="ECO:0000256" key="4">
    <source>
        <dbReference type="SAM" id="MobiDB-lite"/>
    </source>
</evidence>
<dbReference type="CDD" id="cd01104">
    <property type="entry name" value="HTH_MlrA-CarA"/>
    <property type="match status" value="1"/>
</dbReference>
<dbReference type="InterPro" id="IPR047057">
    <property type="entry name" value="MerR_fam"/>
</dbReference>
<protein>
    <submittedName>
        <fullName evidence="6">MerR family transcriptional regulator</fullName>
    </submittedName>
</protein>
<evidence type="ECO:0000256" key="1">
    <source>
        <dbReference type="ARBA" id="ARBA00023015"/>
    </source>
</evidence>
<keyword evidence="7" id="KW-1185">Reference proteome</keyword>
<feature type="region of interest" description="Disordered" evidence="4">
    <location>
        <begin position="1"/>
        <end position="21"/>
    </location>
</feature>
<keyword evidence="1" id="KW-0805">Transcription regulation</keyword>
<dbReference type="RefSeq" id="WP_271195435.1">
    <property type="nucleotide sequence ID" value="NZ_BSFN01000005.1"/>
</dbReference>
<evidence type="ECO:0000256" key="3">
    <source>
        <dbReference type="ARBA" id="ARBA00023163"/>
    </source>
</evidence>
<dbReference type="PANTHER" id="PTHR30204">
    <property type="entry name" value="REDOX-CYCLING DRUG-SENSING TRANSCRIPTIONAL ACTIVATOR SOXR"/>
    <property type="match status" value="1"/>
</dbReference>
<dbReference type="Pfam" id="PF13411">
    <property type="entry name" value="MerR_1"/>
    <property type="match status" value="1"/>
</dbReference>
<dbReference type="Proteomes" id="UP001143328">
    <property type="component" value="Unassembled WGS sequence"/>
</dbReference>
<keyword evidence="2" id="KW-0238">DNA-binding</keyword>
<dbReference type="InterPro" id="IPR000551">
    <property type="entry name" value="MerR-type_HTH_dom"/>
</dbReference>